<keyword evidence="19" id="KW-1185">Reference proteome</keyword>
<evidence type="ECO:0000256" key="5">
    <source>
        <dbReference type="ARBA" id="ARBA00022490"/>
    </source>
</evidence>
<dbReference type="AlphaFoldDB" id="A0A495XSE1"/>
<dbReference type="GO" id="GO:0010468">
    <property type="term" value="P:regulation of gene expression"/>
    <property type="evidence" value="ECO:0007669"/>
    <property type="project" value="TreeGrafter"/>
</dbReference>
<protein>
    <recommendedName>
        <fullName evidence="15">Ribonuclease 3</fullName>
        <ecNumber evidence="15">3.1.26.3</ecNumber>
    </recommendedName>
    <alternativeName>
        <fullName evidence="15">Ribonuclease III</fullName>
        <shortName evidence="15">RNase III</shortName>
    </alternativeName>
</protein>
<dbReference type="NCBIfam" id="TIGR02191">
    <property type="entry name" value="RNaseIII"/>
    <property type="match status" value="1"/>
</dbReference>
<proteinExistence type="inferred from homology"/>
<accession>A0A495XSE1</accession>
<feature type="active site" evidence="15">
    <location>
        <position position="53"/>
    </location>
</feature>
<comment type="caution">
    <text evidence="18">The sequence shown here is derived from an EMBL/GenBank/DDBJ whole genome shotgun (WGS) entry which is preliminary data.</text>
</comment>
<evidence type="ECO:0000313" key="19">
    <source>
        <dbReference type="Proteomes" id="UP000278440"/>
    </source>
</evidence>
<evidence type="ECO:0000256" key="3">
    <source>
        <dbReference type="ARBA" id="ARBA00010183"/>
    </source>
</evidence>
<keyword evidence="6 15" id="KW-0698">rRNA processing</keyword>
<keyword evidence="12 15" id="KW-0378">Hydrolase</keyword>
<keyword evidence="7 15" id="KW-0507">mRNA processing</keyword>
<dbReference type="PROSITE" id="PS50137">
    <property type="entry name" value="DS_RBD"/>
    <property type="match status" value="1"/>
</dbReference>
<evidence type="ECO:0000256" key="6">
    <source>
        <dbReference type="ARBA" id="ARBA00022552"/>
    </source>
</evidence>
<dbReference type="InterPro" id="IPR011907">
    <property type="entry name" value="RNase_III"/>
</dbReference>
<evidence type="ECO:0000259" key="17">
    <source>
        <dbReference type="PROSITE" id="PS50142"/>
    </source>
</evidence>
<evidence type="ECO:0000256" key="1">
    <source>
        <dbReference type="ARBA" id="ARBA00000109"/>
    </source>
</evidence>
<feature type="binding site" evidence="15">
    <location>
        <position position="125"/>
    </location>
    <ligand>
        <name>Mg(2+)</name>
        <dbReference type="ChEBI" id="CHEBI:18420"/>
    </ligand>
</feature>
<keyword evidence="15" id="KW-0699">rRNA-binding</keyword>
<gene>
    <name evidence="15" type="primary">rnc</name>
    <name evidence="18" type="ORF">DFJ68_0884</name>
</gene>
<dbReference type="GO" id="GO:0008033">
    <property type="term" value="P:tRNA processing"/>
    <property type="evidence" value="ECO:0007669"/>
    <property type="project" value="UniProtKB-KW"/>
</dbReference>
<evidence type="ECO:0000256" key="10">
    <source>
        <dbReference type="ARBA" id="ARBA00022723"/>
    </source>
</evidence>
<dbReference type="GO" id="GO:0006397">
    <property type="term" value="P:mRNA processing"/>
    <property type="evidence" value="ECO:0007669"/>
    <property type="project" value="UniProtKB-UniRule"/>
</dbReference>
<dbReference type="GO" id="GO:0019843">
    <property type="term" value="F:rRNA binding"/>
    <property type="evidence" value="ECO:0007669"/>
    <property type="project" value="UniProtKB-KW"/>
</dbReference>
<evidence type="ECO:0000313" key="18">
    <source>
        <dbReference type="EMBL" id="RKT77461.1"/>
    </source>
</evidence>
<feature type="binding site" evidence="15">
    <location>
        <position position="49"/>
    </location>
    <ligand>
        <name>Mg(2+)</name>
        <dbReference type="ChEBI" id="CHEBI:18420"/>
    </ligand>
</feature>
<evidence type="ECO:0000256" key="4">
    <source>
        <dbReference type="ARBA" id="ARBA00011738"/>
    </source>
</evidence>
<dbReference type="HAMAP" id="MF_00104">
    <property type="entry name" value="RNase_III"/>
    <property type="match status" value="1"/>
</dbReference>
<keyword evidence="10 15" id="KW-0479">Metal-binding</keyword>
<keyword evidence="5 15" id="KW-0963">Cytoplasm</keyword>
<dbReference type="SUPFAM" id="SSF69065">
    <property type="entry name" value="RNase III domain-like"/>
    <property type="match status" value="1"/>
</dbReference>
<dbReference type="PROSITE" id="PS50142">
    <property type="entry name" value="RNASE_3_2"/>
    <property type="match status" value="1"/>
</dbReference>
<keyword evidence="13 15" id="KW-0460">Magnesium</keyword>
<comment type="similarity">
    <text evidence="3">Belongs to the ribonuclease III family.</text>
</comment>
<dbReference type="GO" id="GO:0046872">
    <property type="term" value="F:metal ion binding"/>
    <property type="evidence" value="ECO:0007669"/>
    <property type="project" value="UniProtKB-KW"/>
</dbReference>
<dbReference type="SMART" id="SM00535">
    <property type="entry name" value="RIBOc"/>
    <property type="match status" value="1"/>
</dbReference>
<evidence type="ECO:0000256" key="7">
    <source>
        <dbReference type="ARBA" id="ARBA00022664"/>
    </source>
</evidence>
<dbReference type="PROSITE" id="PS00517">
    <property type="entry name" value="RNASE_3_1"/>
    <property type="match status" value="1"/>
</dbReference>
<evidence type="ECO:0000256" key="8">
    <source>
        <dbReference type="ARBA" id="ARBA00022694"/>
    </source>
</evidence>
<reference evidence="18 19" key="1">
    <citation type="submission" date="2018-10" db="EMBL/GenBank/DDBJ databases">
        <title>Sequencing the genomes of 1000 actinobacteria strains.</title>
        <authorList>
            <person name="Klenk H.-P."/>
        </authorList>
    </citation>
    <scope>NUCLEOTIDE SEQUENCE [LARGE SCALE GENOMIC DNA]</scope>
    <source>
        <strain evidence="18 19">DSM 44267</strain>
    </source>
</reference>
<comment type="subcellular location">
    <subcellularLocation>
        <location evidence="2 15">Cytoplasm</location>
    </subcellularLocation>
</comment>
<dbReference type="PANTHER" id="PTHR11207">
    <property type="entry name" value="RIBONUCLEASE III"/>
    <property type="match status" value="1"/>
</dbReference>
<comment type="cofactor">
    <cofactor evidence="15">
        <name>Mg(2+)</name>
        <dbReference type="ChEBI" id="CHEBI:18420"/>
    </cofactor>
</comment>
<dbReference type="SMART" id="SM00358">
    <property type="entry name" value="DSRM"/>
    <property type="match status" value="1"/>
</dbReference>
<evidence type="ECO:0000256" key="14">
    <source>
        <dbReference type="ARBA" id="ARBA00022884"/>
    </source>
</evidence>
<comment type="function">
    <text evidence="15">Digests double-stranded RNA. Involved in the processing of primary rRNA transcript to yield the immediate precursors to the large and small rRNAs (23S and 16S). Processes some mRNAs, and tRNAs when they are encoded in the rRNA operon. Processes pre-crRNA and tracrRNA of type II CRISPR loci if present in the organism.</text>
</comment>
<dbReference type="FunFam" id="3.30.160.20:FF:000003">
    <property type="entry name" value="Ribonuclease 3"/>
    <property type="match status" value="1"/>
</dbReference>
<evidence type="ECO:0000256" key="15">
    <source>
        <dbReference type="HAMAP-Rule" id="MF_00104"/>
    </source>
</evidence>
<dbReference type="Pfam" id="PF14622">
    <property type="entry name" value="Ribonucleas_3_3"/>
    <property type="match status" value="1"/>
</dbReference>
<organism evidence="18 19">
    <name type="scientific">Terracoccus luteus</name>
    <dbReference type="NCBI Taxonomy" id="53356"/>
    <lineage>
        <taxon>Bacteria</taxon>
        <taxon>Bacillati</taxon>
        <taxon>Actinomycetota</taxon>
        <taxon>Actinomycetes</taxon>
        <taxon>Micrococcales</taxon>
        <taxon>Intrasporangiaceae</taxon>
        <taxon>Terracoccus</taxon>
    </lineage>
</organism>
<dbReference type="InterPro" id="IPR014720">
    <property type="entry name" value="dsRBD_dom"/>
</dbReference>
<dbReference type="SUPFAM" id="SSF54768">
    <property type="entry name" value="dsRNA-binding domain-like"/>
    <property type="match status" value="1"/>
</dbReference>
<evidence type="ECO:0000256" key="12">
    <source>
        <dbReference type="ARBA" id="ARBA00022801"/>
    </source>
</evidence>
<dbReference type="CDD" id="cd00593">
    <property type="entry name" value="RIBOc"/>
    <property type="match status" value="1"/>
</dbReference>
<evidence type="ECO:0000256" key="11">
    <source>
        <dbReference type="ARBA" id="ARBA00022759"/>
    </source>
</evidence>
<keyword evidence="14 15" id="KW-0694">RNA-binding</keyword>
<dbReference type="Proteomes" id="UP000278440">
    <property type="component" value="Unassembled WGS sequence"/>
</dbReference>
<sequence>MPQRPVDALLAHLAEVVGQGIDEPLLLRSLTHRSFAYENGGLPNNERLEFLGDSVLGLVVTETLYRKHPDLPEGQLAKLRAAVVNMRALAEVARGIDLGQYVMLGKGEEATGGRDKASILADTMEALIGTVFLSCGISCAGDFVHHHFDPLIEEAATLGAGLDWKTSLQEMSALSALGTPEYRVSEQGPDHEKQFRAQVAVGDEVLGEGNGRSKKEAEQKAAKQAWGLLNDRRAALVSPLDQTAALPD</sequence>
<comment type="subunit">
    <text evidence="4 15">Homodimer.</text>
</comment>
<dbReference type="GO" id="GO:0005737">
    <property type="term" value="C:cytoplasm"/>
    <property type="evidence" value="ECO:0007669"/>
    <property type="project" value="UniProtKB-SubCell"/>
</dbReference>
<dbReference type="RefSeq" id="WP_121031349.1">
    <property type="nucleotide sequence ID" value="NZ_RBXT01000001.1"/>
</dbReference>
<feature type="binding site" evidence="15">
    <location>
        <position position="122"/>
    </location>
    <ligand>
        <name>Mg(2+)</name>
        <dbReference type="ChEBI" id="CHEBI:18420"/>
    </ligand>
</feature>
<dbReference type="EMBL" id="RBXT01000001">
    <property type="protein sequence ID" value="RKT77461.1"/>
    <property type="molecule type" value="Genomic_DNA"/>
</dbReference>
<dbReference type="Pfam" id="PF00035">
    <property type="entry name" value="dsrm"/>
    <property type="match status" value="1"/>
</dbReference>
<dbReference type="InterPro" id="IPR036389">
    <property type="entry name" value="RNase_III_sf"/>
</dbReference>
<feature type="domain" description="RNase III" evidence="17">
    <location>
        <begin position="6"/>
        <end position="136"/>
    </location>
</feature>
<dbReference type="FunFam" id="1.10.1520.10:FF:000001">
    <property type="entry name" value="Ribonuclease 3"/>
    <property type="match status" value="1"/>
</dbReference>
<evidence type="ECO:0000256" key="9">
    <source>
        <dbReference type="ARBA" id="ARBA00022722"/>
    </source>
</evidence>
<dbReference type="GO" id="GO:0003725">
    <property type="term" value="F:double-stranded RNA binding"/>
    <property type="evidence" value="ECO:0007669"/>
    <property type="project" value="TreeGrafter"/>
</dbReference>
<dbReference type="Gene3D" id="1.10.1520.10">
    <property type="entry name" value="Ribonuclease III domain"/>
    <property type="match status" value="1"/>
</dbReference>
<feature type="domain" description="DRBM" evidence="16">
    <location>
        <begin position="163"/>
        <end position="231"/>
    </location>
</feature>
<dbReference type="PANTHER" id="PTHR11207:SF0">
    <property type="entry name" value="RIBONUCLEASE 3"/>
    <property type="match status" value="1"/>
</dbReference>
<evidence type="ECO:0000259" key="16">
    <source>
        <dbReference type="PROSITE" id="PS50137"/>
    </source>
</evidence>
<comment type="catalytic activity">
    <reaction evidence="1 15">
        <text>Endonucleolytic cleavage to 5'-phosphomonoester.</text>
        <dbReference type="EC" id="3.1.26.3"/>
    </reaction>
</comment>
<dbReference type="CDD" id="cd10845">
    <property type="entry name" value="DSRM_RNAse_III_family"/>
    <property type="match status" value="1"/>
</dbReference>
<keyword evidence="11 15" id="KW-0255">Endonuclease</keyword>
<keyword evidence="9 15" id="KW-0540">Nuclease</keyword>
<keyword evidence="8 15" id="KW-0819">tRNA processing</keyword>
<dbReference type="InterPro" id="IPR000999">
    <property type="entry name" value="RNase_III_dom"/>
</dbReference>
<dbReference type="EC" id="3.1.26.3" evidence="15"/>
<name>A0A495XSE1_9MICO</name>
<evidence type="ECO:0000256" key="13">
    <source>
        <dbReference type="ARBA" id="ARBA00022842"/>
    </source>
</evidence>
<evidence type="ECO:0000256" key="2">
    <source>
        <dbReference type="ARBA" id="ARBA00004496"/>
    </source>
</evidence>
<dbReference type="GO" id="GO:0042802">
    <property type="term" value="F:identical protein binding"/>
    <property type="evidence" value="ECO:0007669"/>
    <property type="project" value="UniProtKB-ARBA"/>
</dbReference>
<dbReference type="Gene3D" id="3.30.160.20">
    <property type="match status" value="1"/>
</dbReference>
<dbReference type="GO" id="GO:0006364">
    <property type="term" value="P:rRNA processing"/>
    <property type="evidence" value="ECO:0007669"/>
    <property type="project" value="UniProtKB-UniRule"/>
</dbReference>
<feature type="active site" evidence="15">
    <location>
        <position position="125"/>
    </location>
</feature>
<dbReference type="GO" id="GO:0004525">
    <property type="term" value="F:ribonuclease III activity"/>
    <property type="evidence" value="ECO:0007669"/>
    <property type="project" value="UniProtKB-UniRule"/>
</dbReference>
<dbReference type="OrthoDB" id="9805026at2"/>